<dbReference type="InterPro" id="IPR036259">
    <property type="entry name" value="MFS_trans_sf"/>
</dbReference>
<dbReference type="Pfam" id="PF07690">
    <property type="entry name" value="MFS_1"/>
    <property type="match status" value="1"/>
</dbReference>
<keyword evidence="8" id="KW-1185">Reference proteome</keyword>
<feature type="transmembrane region" description="Helical" evidence="5">
    <location>
        <begin position="381"/>
        <end position="400"/>
    </location>
</feature>
<evidence type="ECO:0000313" key="8">
    <source>
        <dbReference type="Proteomes" id="UP000256645"/>
    </source>
</evidence>
<dbReference type="PANTHER" id="PTHR23501">
    <property type="entry name" value="MAJOR FACILITATOR SUPERFAMILY"/>
    <property type="match status" value="1"/>
</dbReference>
<keyword evidence="4 5" id="KW-0472">Membrane</keyword>
<keyword evidence="2 5" id="KW-0812">Transmembrane</keyword>
<comment type="subcellular location">
    <subcellularLocation>
        <location evidence="1">Membrane</location>
        <topology evidence="1">Multi-pass membrane protein</topology>
    </subcellularLocation>
</comment>
<accession>A0A3D8QPQ7</accession>
<evidence type="ECO:0000256" key="4">
    <source>
        <dbReference type="ARBA" id="ARBA00023136"/>
    </source>
</evidence>
<evidence type="ECO:0000259" key="6">
    <source>
        <dbReference type="PROSITE" id="PS50850"/>
    </source>
</evidence>
<dbReference type="PROSITE" id="PS00216">
    <property type="entry name" value="SUGAR_TRANSPORT_1"/>
    <property type="match status" value="1"/>
</dbReference>
<feature type="transmembrane region" description="Helical" evidence="5">
    <location>
        <begin position="441"/>
        <end position="461"/>
    </location>
</feature>
<dbReference type="AlphaFoldDB" id="A0A3D8QPQ7"/>
<evidence type="ECO:0000256" key="1">
    <source>
        <dbReference type="ARBA" id="ARBA00004141"/>
    </source>
</evidence>
<proteinExistence type="predicted"/>
<protein>
    <submittedName>
        <fullName evidence="7">Siderophore iron transporter</fullName>
    </submittedName>
</protein>
<dbReference type="PROSITE" id="PS50850">
    <property type="entry name" value="MFS"/>
    <property type="match status" value="1"/>
</dbReference>
<evidence type="ECO:0000256" key="3">
    <source>
        <dbReference type="ARBA" id="ARBA00022989"/>
    </source>
</evidence>
<comment type="caution">
    <text evidence="7">The sequence shown here is derived from an EMBL/GenBank/DDBJ whole genome shotgun (WGS) entry which is preliminary data.</text>
</comment>
<organism evidence="7 8">
    <name type="scientific">Coleophoma cylindrospora</name>
    <dbReference type="NCBI Taxonomy" id="1849047"/>
    <lineage>
        <taxon>Eukaryota</taxon>
        <taxon>Fungi</taxon>
        <taxon>Dikarya</taxon>
        <taxon>Ascomycota</taxon>
        <taxon>Pezizomycotina</taxon>
        <taxon>Leotiomycetes</taxon>
        <taxon>Helotiales</taxon>
        <taxon>Dermateaceae</taxon>
        <taxon>Coleophoma</taxon>
    </lineage>
</organism>
<feature type="transmembrane region" description="Helical" evidence="5">
    <location>
        <begin position="406"/>
        <end position="429"/>
    </location>
</feature>
<feature type="transmembrane region" description="Helical" evidence="5">
    <location>
        <begin position="243"/>
        <end position="262"/>
    </location>
</feature>
<feature type="transmembrane region" description="Helical" evidence="5">
    <location>
        <begin position="531"/>
        <end position="551"/>
    </location>
</feature>
<evidence type="ECO:0000256" key="5">
    <source>
        <dbReference type="SAM" id="Phobius"/>
    </source>
</evidence>
<keyword evidence="3 5" id="KW-1133">Transmembrane helix</keyword>
<feature type="transmembrane region" description="Helical" evidence="5">
    <location>
        <begin position="74"/>
        <end position="95"/>
    </location>
</feature>
<dbReference type="InterPro" id="IPR005829">
    <property type="entry name" value="Sugar_transporter_CS"/>
</dbReference>
<feature type="transmembrane region" description="Helical" evidence="5">
    <location>
        <begin position="274"/>
        <end position="291"/>
    </location>
</feature>
<feature type="transmembrane region" description="Helical" evidence="5">
    <location>
        <begin position="107"/>
        <end position="126"/>
    </location>
</feature>
<dbReference type="GO" id="GO:0022857">
    <property type="term" value="F:transmembrane transporter activity"/>
    <property type="evidence" value="ECO:0007669"/>
    <property type="project" value="InterPro"/>
</dbReference>
<dbReference type="InterPro" id="IPR053791">
    <property type="entry name" value="MFS_Tri12-like"/>
</dbReference>
<feature type="transmembrane region" description="Helical" evidence="5">
    <location>
        <begin position="202"/>
        <end position="222"/>
    </location>
</feature>
<evidence type="ECO:0000313" key="7">
    <source>
        <dbReference type="EMBL" id="RDW63806.1"/>
    </source>
</evidence>
<dbReference type="GO" id="GO:0005886">
    <property type="term" value="C:plasma membrane"/>
    <property type="evidence" value="ECO:0007669"/>
    <property type="project" value="TreeGrafter"/>
</dbReference>
<dbReference type="PANTHER" id="PTHR23501:SF195">
    <property type="entry name" value="PEP5"/>
    <property type="match status" value="1"/>
</dbReference>
<gene>
    <name evidence="7" type="ORF">BP6252_11351</name>
</gene>
<name>A0A3D8QPQ7_9HELO</name>
<feature type="transmembrane region" description="Helical" evidence="5">
    <location>
        <begin position="44"/>
        <end position="67"/>
    </location>
</feature>
<dbReference type="CDD" id="cd06179">
    <property type="entry name" value="MFS_TRI12_like"/>
    <property type="match status" value="1"/>
</dbReference>
<dbReference type="EMBL" id="PDLM01000013">
    <property type="protein sequence ID" value="RDW63806.1"/>
    <property type="molecule type" value="Genomic_DNA"/>
</dbReference>
<evidence type="ECO:0000256" key="2">
    <source>
        <dbReference type="ARBA" id="ARBA00022692"/>
    </source>
</evidence>
<feature type="transmembrane region" description="Helical" evidence="5">
    <location>
        <begin position="312"/>
        <end position="329"/>
    </location>
</feature>
<feature type="domain" description="Major facilitator superfamily (MFS) profile" evidence="6">
    <location>
        <begin position="46"/>
        <end position="555"/>
    </location>
</feature>
<dbReference type="Proteomes" id="UP000256645">
    <property type="component" value="Unassembled WGS sequence"/>
</dbReference>
<dbReference type="InterPro" id="IPR020846">
    <property type="entry name" value="MFS_dom"/>
</dbReference>
<sequence>MQVNGESMPAVEGPEPKRVELEEVTTCSIEDREDLVPHLHAKTFLTVFAVCLIYFAQLINLVGAGALAQDISAVLGGSANSVWLTSSVTIFNSVLSPPISQAADYWGRKWFLIILTGCGAIGSIIISRATSMNMAIAGECVAGLSYGAQPLLHAVTSEVLPRKYRPYAQAADNVALALGGLVALLVGGAMTSNGNHVGFRNYWYFSTAVFVVATALCAILYNPPQHKSQMGITTSEKLRKLDWIGYSLFTAGLVLFTMGLSWSQNPYSWSNAHILGSFLIGVALIVSFAVYETKFKRDGMLHHDLFSSNWNFLIALVCVFVEGLSFFAANNYFALELSVLYGTTPLRTAVRYGIAYIMYMFSTIIAGAFCSTTKKVRGPTVVAFCFIIIFFICMATATPGSSKAVWGYPVFLGLGLGICLCTLVTVAQLSTPPKLIAITSGLMICIRSLGGSVGLAIYNAIYSGKLSASLGTKISEAVLPLGLPASSLPAFIANLTSQNSTALSTIPGVTPQIIVAGTRGLLEAYSIGLRFVWVAAGCFTVIAIISATFLVDPVKEFNMHIDAPAEKEEFLYSQRS</sequence>
<dbReference type="InterPro" id="IPR011701">
    <property type="entry name" value="MFS"/>
</dbReference>
<reference evidence="7 8" key="1">
    <citation type="journal article" date="2018" name="IMA Fungus">
        <title>IMA Genome-F 9: Draft genome sequence of Annulohypoxylon stygium, Aspergillus mulundensis, Berkeleyomyces basicola (syn. Thielaviopsis basicola), Ceratocystis smalleyi, two Cercospora beticola strains, Coleophoma cylindrospora, Fusarium fracticaudum, Phialophora cf. hyalina, and Morchella septimelata.</title>
        <authorList>
            <person name="Wingfield B.D."/>
            <person name="Bills G.F."/>
            <person name="Dong Y."/>
            <person name="Huang W."/>
            <person name="Nel W.J."/>
            <person name="Swalarsk-Parry B.S."/>
            <person name="Vaghefi N."/>
            <person name="Wilken P.M."/>
            <person name="An Z."/>
            <person name="de Beer Z.W."/>
            <person name="De Vos L."/>
            <person name="Chen L."/>
            <person name="Duong T.A."/>
            <person name="Gao Y."/>
            <person name="Hammerbacher A."/>
            <person name="Kikkert J.R."/>
            <person name="Li Y."/>
            <person name="Li H."/>
            <person name="Li K."/>
            <person name="Li Q."/>
            <person name="Liu X."/>
            <person name="Ma X."/>
            <person name="Naidoo K."/>
            <person name="Pethybridge S.J."/>
            <person name="Sun J."/>
            <person name="Steenkamp E.T."/>
            <person name="van der Nest M.A."/>
            <person name="van Wyk S."/>
            <person name="Wingfield M.J."/>
            <person name="Xiong C."/>
            <person name="Yue Q."/>
            <person name="Zhang X."/>
        </authorList>
    </citation>
    <scope>NUCLEOTIDE SEQUENCE [LARGE SCALE GENOMIC DNA]</scope>
    <source>
        <strain evidence="7 8">BP6252</strain>
    </source>
</reference>
<feature type="transmembrane region" description="Helical" evidence="5">
    <location>
        <begin position="170"/>
        <end position="190"/>
    </location>
</feature>
<dbReference type="Gene3D" id="1.20.1250.20">
    <property type="entry name" value="MFS general substrate transporter like domains"/>
    <property type="match status" value="1"/>
</dbReference>
<feature type="transmembrane region" description="Helical" evidence="5">
    <location>
        <begin position="349"/>
        <end position="369"/>
    </location>
</feature>
<dbReference type="OrthoDB" id="4161376at2759"/>
<dbReference type="SUPFAM" id="SSF103473">
    <property type="entry name" value="MFS general substrate transporter"/>
    <property type="match status" value="1"/>
</dbReference>